<evidence type="ECO:0000313" key="5">
    <source>
        <dbReference type="Proteomes" id="UP000546200"/>
    </source>
</evidence>
<gene>
    <name evidence="4" type="ORF">FHS94_001059</name>
</gene>
<sequence length="318" mass="33526">MKTPVETAADHSLVDLLRHLAAQGYHFVTPTPATHARVVARPDRSLGTCVEDVLGWSLPFQDGAIGGDIVDLLRAAGVLVREGDRWRSTVRVSSLHRDLFVHSAYPTLAENSVFFGPDSYRFADLIAAELDRVPLRDGGRILDIGGGSGVGAIVAAHRCGACEVFLTDINAAALRLAAVNAAAAGVDITMTEGSGLGDVPGLFDLVTINPPYIIDEAGRAYRDGGGMHGGQLSLDLASEAAGRLAPGGRVLLYTGSAIIGGRDPLCEALREKAEALGLHLSYREIDPDVFGEELEEPAYANVDRIALVAAILSRAEAR</sequence>
<protein>
    <submittedName>
        <fullName evidence="4">Methylase of polypeptide subunit release factors</fullName>
    </submittedName>
</protein>
<dbReference type="AlphaFoldDB" id="A0A7W9BBN8"/>
<proteinExistence type="predicted"/>
<dbReference type="GO" id="GO:0036009">
    <property type="term" value="F:protein-glutamine N-methyltransferase activity"/>
    <property type="evidence" value="ECO:0007669"/>
    <property type="project" value="TreeGrafter"/>
</dbReference>
<dbReference type="GO" id="GO:0032259">
    <property type="term" value="P:methylation"/>
    <property type="evidence" value="ECO:0007669"/>
    <property type="project" value="UniProtKB-KW"/>
</dbReference>
<keyword evidence="1 4" id="KW-0808">Transferase</keyword>
<dbReference type="RefSeq" id="WP_343055173.1">
    <property type="nucleotide sequence ID" value="NZ_JACIJK010000003.1"/>
</dbReference>
<evidence type="ECO:0000313" key="4">
    <source>
        <dbReference type="EMBL" id="MBB5714228.1"/>
    </source>
</evidence>
<keyword evidence="1 4" id="KW-0489">Methyltransferase</keyword>
<dbReference type="InterPro" id="IPR029063">
    <property type="entry name" value="SAM-dependent_MTases_sf"/>
</dbReference>
<evidence type="ECO:0000256" key="1">
    <source>
        <dbReference type="ARBA" id="ARBA00022603"/>
    </source>
</evidence>
<dbReference type="Proteomes" id="UP000546200">
    <property type="component" value="Unassembled WGS sequence"/>
</dbReference>
<name>A0A7W9BBN8_9SPHN</name>
<keyword evidence="2" id="KW-0949">S-adenosyl-L-methionine</keyword>
<accession>A0A7W9BBN8</accession>
<dbReference type="InterPro" id="IPR050320">
    <property type="entry name" value="N5-glutamine_MTase"/>
</dbReference>
<dbReference type="PANTHER" id="PTHR18895">
    <property type="entry name" value="HEMK METHYLTRANSFERASE"/>
    <property type="match status" value="1"/>
</dbReference>
<dbReference type="EMBL" id="JACIJK010000003">
    <property type="protein sequence ID" value="MBB5714228.1"/>
    <property type="molecule type" value="Genomic_DNA"/>
</dbReference>
<dbReference type="Gene3D" id="3.40.50.150">
    <property type="entry name" value="Vaccinia Virus protein VP39"/>
    <property type="match status" value="1"/>
</dbReference>
<dbReference type="Pfam" id="PF05175">
    <property type="entry name" value="MTS"/>
    <property type="match status" value="1"/>
</dbReference>
<evidence type="ECO:0000259" key="3">
    <source>
        <dbReference type="Pfam" id="PF05175"/>
    </source>
</evidence>
<evidence type="ECO:0000256" key="2">
    <source>
        <dbReference type="ARBA" id="ARBA00022691"/>
    </source>
</evidence>
<dbReference type="PANTHER" id="PTHR18895:SF74">
    <property type="entry name" value="MTRF1L RELEASE FACTOR GLUTAMINE METHYLTRANSFERASE"/>
    <property type="match status" value="1"/>
</dbReference>
<reference evidence="4 5" key="1">
    <citation type="submission" date="2020-08" db="EMBL/GenBank/DDBJ databases">
        <title>Genomic Encyclopedia of Type Strains, Phase IV (KMG-IV): sequencing the most valuable type-strain genomes for metagenomic binning, comparative biology and taxonomic classification.</title>
        <authorList>
            <person name="Goeker M."/>
        </authorList>
    </citation>
    <scope>NUCLEOTIDE SEQUENCE [LARGE SCALE GENOMIC DNA]</scope>
    <source>
        <strain evidence="4 5">DSM 100044</strain>
    </source>
</reference>
<comment type="caution">
    <text evidence="4">The sequence shown here is derived from an EMBL/GenBank/DDBJ whole genome shotgun (WGS) entry which is preliminary data.</text>
</comment>
<organism evidence="4 5">
    <name type="scientific">Sphingomonas aerophila</name>
    <dbReference type="NCBI Taxonomy" id="1344948"/>
    <lineage>
        <taxon>Bacteria</taxon>
        <taxon>Pseudomonadati</taxon>
        <taxon>Pseudomonadota</taxon>
        <taxon>Alphaproteobacteria</taxon>
        <taxon>Sphingomonadales</taxon>
        <taxon>Sphingomonadaceae</taxon>
        <taxon>Sphingomonas</taxon>
    </lineage>
</organism>
<dbReference type="SUPFAM" id="SSF53335">
    <property type="entry name" value="S-adenosyl-L-methionine-dependent methyltransferases"/>
    <property type="match status" value="1"/>
</dbReference>
<feature type="domain" description="Methyltransferase small" evidence="3">
    <location>
        <begin position="133"/>
        <end position="216"/>
    </location>
</feature>
<keyword evidence="5" id="KW-1185">Reference proteome</keyword>
<dbReference type="InterPro" id="IPR007848">
    <property type="entry name" value="Small_mtfrase_dom"/>
</dbReference>